<keyword evidence="2" id="KW-0863">Zinc-finger</keyword>
<sequence length="76" mass="8910">MVLAYCAEAIFTTSSRGTTIIRLGNYQFYLAHRSKQMPESYKRHWVCTRVRSRACRATIMTVGDQIVKYRNEHTHV</sequence>
<comment type="caution">
    <text evidence="5">The sequence shown here is derived from an EMBL/GenBank/DDBJ whole genome shotgun (WGS) entry which is preliminary data.</text>
</comment>
<dbReference type="InterPro" id="IPR007588">
    <property type="entry name" value="Znf_FLYWCH"/>
</dbReference>
<evidence type="ECO:0000313" key="6">
    <source>
        <dbReference type="Proteomes" id="UP000823941"/>
    </source>
</evidence>
<feature type="domain" description="FLYWCH-type" evidence="4">
    <location>
        <begin position="11"/>
        <end position="75"/>
    </location>
</feature>
<evidence type="ECO:0000313" key="5">
    <source>
        <dbReference type="EMBL" id="KAG7309921.1"/>
    </source>
</evidence>
<dbReference type="Pfam" id="PF04500">
    <property type="entry name" value="FLYWCH"/>
    <property type="match status" value="1"/>
</dbReference>
<dbReference type="Gene3D" id="2.20.25.240">
    <property type="match status" value="1"/>
</dbReference>
<keyword evidence="1" id="KW-0479">Metal-binding</keyword>
<gene>
    <name evidence="5" type="ORF">JYU34_004435</name>
</gene>
<reference evidence="5 6" key="1">
    <citation type="submission" date="2021-06" db="EMBL/GenBank/DDBJ databases">
        <title>A haploid diamondback moth (Plutella xylostella L.) genome assembly resolves 31 chromosomes and identifies a diamide resistance mutation.</title>
        <authorList>
            <person name="Ward C.M."/>
            <person name="Perry K.D."/>
            <person name="Baker G."/>
            <person name="Powis K."/>
            <person name="Heckel D.G."/>
            <person name="Baxter S.W."/>
        </authorList>
    </citation>
    <scope>NUCLEOTIDE SEQUENCE [LARGE SCALE GENOMIC DNA]</scope>
    <source>
        <strain evidence="5 6">LV</strain>
        <tissue evidence="5">Single pupa</tissue>
    </source>
</reference>
<proteinExistence type="predicted"/>
<name>A0ABQ7QY13_PLUXY</name>
<keyword evidence="3" id="KW-0862">Zinc</keyword>
<accession>A0ABQ7QY13</accession>
<protein>
    <recommendedName>
        <fullName evidence="4">FLYWCH-type domain-containing protein</fullName>
    </recommendedName>
</protein>
<evidence type="ECO:0000259" key="4">
    <source>
        <dbReference type="Pfam" id="PF04500"/>
    </source>
</evidence>
<organism evidence="5 6">
    <name type="scientific">Plutella xylostella</name>
    <name type="common">Diamondback moth</name>
    <name type="synonym">Plutella maculipennis</name>
    <dbReference type="NCBI Taxonomy" id="51655"/>
    <lineage>
        <taxon>Eukaryota</taxon>
        <taxon>Metazoa</taxon>
        <taxon>Ecdysozoa</taxon>
        <taxon>Arthropoda</taxon>
        <taxon>Hexapoda</taxon>
        <taxon>Insecta</taxon>
        <taxon>Pterygota</taxon>
        <taxon>Neoptera</taxon>
        <taxon>Endopterygota</taxon>
        <taxon>Lepidoptera</taxon>
        <taxon>Glossata</taxon>
        <taxon>Ditrysia</taxon>
        <taxon>Yponomeutoidea</taxon>
        <taxon>Plutellidae</taxon>
        <taxon>Plutella</taxon>
    </lineage>
</organism>
<evidence type="ECO:0000256" key="3">
    <source>
        <dbReference type="ARBA" id="ARBA00022833"/>
    </source>
</evidence>
<evidence type="ECO:0000256" key="1">
    <source>
        <dbReference type="ARBA" id="ARBA00022723"/>
    </source>
</evidence>
<dbReference type="EMBL" id="JAHIBW010000006">
    <property type="protein sequence ID" value="KAG7309921.1"/>
    <property type="molecule type" value="Genomic_DNA"/>
</dbReference>
<dbReference type="Proteomes" id="UP000823941">
    <property type="component" value="Chromosome 6"/>
</dbReference>
<evidence type="ECO:0000256" key="2">
    <source>
        <dbReference type="ARBA" id="ARBA00022771"/>
    </source>
</evidence>
<keyword evidence="6" id="KW-1185">Reference proteome</keyword>